<reference evidence="2 3" key="1">
    <citation type="journal article" date="2019" name="Int. J. Syst. Evol. Microbiol.">
        <title>The Global Catalogue of Microorganisms (GCM) 10K type strain sequencing project: providing services to taxonomists for standard genome sequencing and annotation.</title>
        <authorList>
            <consortium name="The Broad Institute Genomics Platform"/>
            <consortium name="The Broad Institute Genome Sequencing Center for Infectious Disease"/>
            <person name="Wu L."/>
            <person name="Ma J."/>
        </authorList>
    </citation>
    <scope>NUCLEOTIDE SEQUENCE [LARGE SCALE GENOMIC DNA]</scope>
    <source>
        <strain evidence="2 3">JCM 10303</strain>
    </source>
</reference>
<dbReference type="GO" id="GO:0016787">
    <property type="term" value="F:hydrolase activity"/>
    <property type="evidence" value="ECO:0007669"/>
    <property type="project" value="UniProtKB-KW"/>
</dbReference>
<feature type="domain" description="Serine aminopeptidase S33" evidence="1">
    <location>
        <begin position="27"/>
        <end position="228"/>
    </location>
</feature>
<name>A0ABN1CKU2_SACER</name>
<organism evidence="2 3">
    <name type="scientific">Saccharopolyspora erythraea</name>
    <name type="common">Streptomyces erythraeus</name>
    <dbReference type="NCBI Taxonomy" id="1836"/>
    <lineage>
        <taxon>Bacteria</taxon>
        <taxon>Bacillati</taxon>
        <taxon>Actinomycetota</taxon>
        <taxon>Actinomycetes</taxon>
        <taxon>Pseudonocardiales</taxon>
        <taxon>Pseudonocardiaceae</taxon>
        <taxon>Saccharopolyspora</taxon>
    </lineage>
</organism>
<evidence type="ECO:0000313" key="2">
    <source>
        <dbReference type="EMBL" id="GAA0521147.1"/>
    </source>
</evidence>
<dbReference type="SUPFAM" id="SSF53474">
    <property type="entry name" value="alpha/beta-Hydrolases"/>
    <property type="match status" value="1"/>
</dbReference>
<dbReference type="InterPro" id="IPR051044">
    <property type="entry name" value="MAG_DAG_Lipase"/>
</dbReference>
<keyword evidence="2" id="KW-0378">Hydrolase</keyword>
<proteinExistence type="predicted"/>
<dbReference type="Gene3D" id="3.40.50.1820">
    <property type="entry name" value="alpha/beta hydrolase"/>
    <property type="match status" value="1"/>
</dbReference>
<keyword evidence="3" id="KW-1185">Reference proteome</keyword>
<sequence length="299" mass="33499">MRGGGEAVATLVHRAAEPTERDTEAAERGAVLYVHGFCDYFFQDHVATHFVERGYDFYALDLRGYGRSMRPGMLPNYVTDLSEHFEELDAAAEVIREAGHRRLVVLGHSTGGLITALWADARPGAIDALVLNSPWLDLSESWFHRTVTTAVNHVLRHFLPKSVVRRGVAPTYAHCLLREHHGEWEYRLDWKPVEAFPIRSAWISAVRRGHAQVQRGLSVSAPVLVLHSVRSLLHRKQWEPAAMTADTVLDVEQIARWAPKIGPDVTTVAIQDGLHDLALSGPPAREKFFAEIDAWLGDR</sequence>
<dbReference type="InterPro" id="IPR029058">
    <property type="entry name" value="AB_hydrolase_fold"/>
</dbReference>
<dbReference type="Pfam" id="PF12146">
    <property type="entry name" value="Hydrolase_4"/>
    <property type="match status" value="1"/>
</dbReference>
<dbReference type="InterPro" id="IPR022742">
    <property type="entry name" value="Hydrolase_4"/>
</dbReference>
<accession>A0ABN1CKU2</accession>
<evidence type="ECO:0000313" key="3">
    <source>
        <dbReference type="Proteomes" id="UP001500729"/>
    </source>
</evidence>
<gene>
    <name evidence="2" type="ORF">GCM10009533_20300</name>
</gene>
<protein>
    <submittedName>
        <fullName evidence="2">Alpha/beta hydrolase</fullName>
    </submittedName>
</protein>
<comment type="caution">
    <text evidence="2">The sequence shown here is derived from an EMBL/GenBank/DDBJ whole genome shotgun (WGS) entry which is preliminary data.</text>
</comment>
<dbReference type="Proteomes" id="UP001500729">
    <property type="component" value="Unassembled WGS sequence"/>
</dbReference>
<evidence type="ECO:0000259" key="1">
    <source>
        <dbReference type="Pfam" id="PF12146"/>
    </source>
</evidence>
<dbReference type="PANTHER" id="PTHR11614">
    <property type="entry name" value="PHOSPHOLIPASE-RELATED"/>
    <property type="match status" value="1"/>
</dbReference>
<dbReference type="EMBL" id="BAAAGS010000010">
    <property type="protein sequence ID" value="GAA0521147.1"/>
    <property type="molecule type" value="Genomic_DNA"/>
</dbReference>